<name>A0ABT7H941_9GAMM</name>
<dbReference type="Proteomes" id="UP001223547">
    <property type="component" value="Unassembled WGS sequence"/>
</dbReference>
<dbReference type="RefSeq" id="WP_285367348.1">
    <property type="nucleotide sequence ID" value="NZ_JASSQD010000001.1"/>
</dbReference>
<evidence type="ECO:0000313" key="2">
    <source>
        <dbReference type="EMBL" id="MDK9556839.1"/>
    </source>
</evidence>
<proteinExistence type="predicted"/>
<gene>
    <name evidence="2" type="ORF">QQF73_04310</name>
</gene>
<protein>
    <submittedName>
        <fullName evidence="2">Uncharacterized protein</fullName>
    </submittedName>
</protein>
<evidence type="ECO:0000313" key="3">
    <source>
        <dbReference type="Proteomes" id="UP001223547"/>
    </source>
</evidence>
<organism evidence="2 3">
    <name type="scientific">Marinobacter albus</name>
    <dbReference type="NCBI Taxonomy" id="3030833"/>
    <lineage>
        <taxon>Bacteria</taxon>
        <taxon>Pseudomonadati</taxon>
        <taxon>Pseudomonadota</taxon>
        <taxon>Gammaproteobacteria</taxon>
        <taxon>Pseudomonadales</taxon>
        <taxon>Marinobacteraceae</taxon>
        <taxon>Marinobacter</taxon>
    </lineage>
</organism>
<sequence>MSTKLKIDISTGFLEVEGSEEFVKLIYEDFKDRWVSKSTAPEEVQTTPESEESKPKTTKAKKSSSNGASPSKAKPKKAPEFLKNLDLSGPGDSPSLKDFFSSYEHKTNYERNLIFVHYLKEILGIEKVTLDHVFTCYRNVGQKIPKALEQSLRDTSKDRGWVDIDDLEDIKVPVAGYNHITHDMEKSS</sequence>
<dbReference type="EMBL" id="JASSQD010000001">
    <property type="protein sequence ID" value="MDK9556839.1"/>
    <property type="molecule type" value="Genomic_DNA"/>
</dbReference>
<comment type="caution">
    <text evidence="2">The sequence shown here is derived from an EMBL/GenBank/DDBJ whole genome shotgun (WGS) entry which is preliminary data.</text>
</comment>
<reference evidence="2 3" key="1">
    <citation type="submission" date="2023-05" db="EMBL/GenBank/DDBJ databases">
        <title>Marinobacter albus sp. nov., a marine bacterium isolated from sand in a coastal intertidal zone of huludao.</title>
        <authorList>
            <person name="Deng T."/>
        </authorList>
    </citation>
    <scope>NUCLEOTIDE SEQUENCE [LARGE SCALE GENOMIC DNA]</scope>
    <source>
        <strain evidence="2 3">M216</strain>
    </source>
</reference>
<feature type="compositionally biased region" description="Low complexity" evidence="1">
    <location>
        <begin position="63"/>
        <end position="72"/>
    </location>
</feature>
<feature type="region of interest" description="Disordered" evidence="1">
    <location>
        <begin position="37"/>
        <end position="76"/>
    </location>
</feature>
<evidence type="ECO:0000256" key="1">
    <source>
        <dbReference type="SAM" id="MobiDB-lite"/>
    </source>
</evidence>
<accession>A0ABT7H941</accession>
<keyword evidence="3" id="KW-1185">Reference proteome</keyword>